<protein>
    <submittedName>
        <fullName evidence="7">Rhombosortase</fullName>
    </submittedName>
</protein>
<keyword evidence="3 5" id="KW-1133">Transmembrane helix</keyword>
<evidence type="ECO:0000313" key="7">
    <source>
        <dbReference type="EMBL" id="ORJ58699.1"/>
    </source>
</evidence>
<name>A0A1X0Y0R2_9BACT</name>
<dbReference type="Gene3D" id="1.20.1540.10">
    <property type="entry name" value="Rhomboid-like"/>
    <property type="match status" value="1"/>
</dbReference>
<evidence type="ECO:0000313" key="8">
    <source>
        <dbReference type="Proteomes" id="UP000193136"/>
    </source>
</evidence>
<organism evidence="7 8">
    <name type="scientific">Geothermobacter hydrogeniphilus</name>
    <dbReference type="NCBI Taxonomy" id="1969733"/>
    <lineage>
        <taxon>Bacteria</taxon>
        <taxon>Pseudomonadati</taxon>
        <taxon>Thermodesulfobacteriota</taxon>
        <taxon>Desulfuromonadia</taxon>
        <taxon>Desulfuromonadales</taxon>
        <taxon>Geothermobacteraceae</taxon>
        <taxon>Geothermobacter</taxon>
    </lineage>
</organism>
<evidence type="ECO:0000259" key="6">
    <source>
        <dbReference type="Pfam" id="PF01694"/>
    </source>
</evidence>
<keyword evidence="8" id="KW-1185">Reference proteome</keyword>
<sequence>MRRRRPRRRTGHKETIMTTLPITATTQPELHDNGLRRLELGGWLLLLCLCNLGLLANRPTTQLMFDPAAVAAGQWWRLLSWPLVHVSRYHLLLDGSAFLLLLNGLREESFFRRCGYVLLSAAGSLVVPLLLVPELSRTGLCGLSGIAHGLAAVSALELIQSTEQDPAAGRLGWLLLAGLLFKTGWELGQGRVIFADWHLGSVGHPIVSTHAGGFLGGILGFLLRQLSGRRKTCRNAKQTLN</sequence>
<dbReference type="STRING" id="1969733.B5V00_11390"/>
<feature type="transmembrane region" description="Helical" evidence="5">
    <location>
        <begin position="205"/>
        <end position="223"/>
    </location>
</feature>
<keyword evidence="4 5" id="KW-0472">Membrane</keyword>
<keyword evidence="2 5" id="KW-0812">Transmembrane</keyword>
<accession>A0A1X0Y0R2</accession>
<dbReference type="GO" id="GO:0016020">
    <property type="term" value="C:membrane"/>
    <property type="evidence" value="ECO:0007669"/>
    <property type="project" value="UniProtKB-SubCell"/>
</dbReference>
<dbReference type="Proteomes" id="UP000193136">
    <property type="component" value="Unassembled WGS sequence"/>
</dbReference>
<feature type="domain" description="Peptidase S54 rhomboid" evidence="6">
    <location>
        <begin position="73"/>
        <end position="219"/>
    </location>
</feature>
<evidence type="ECO:0000256" key="2">
    <source>
        <dbReference type="ARBA" id="ARBA00022692"/>
    </source>
</evidence>
<evidence type="ECO:0000256" key="3">
    <source>
        <dbReference type="ARBA" id="ARBA00022989"/>
    </source>
</evidence>
<dbReference type="OrthoDB" id="5432446at2"/>
<dbReference type="EMBL" id="NAAD01000014">
    <property type="protein sequence ID" value="ORJ58699.1"/>
    <property type="molecule type" value="Genomic_DNA"/>
</dbReference>
<comment type="subcellular location">
    <subcellularLocation>
        <location evidence="1">Membrane</location>
        <topology evidence="1">Multi-pass membrane protein</topology>
    </subcellularLocation>
</comment>
<reference evidence="7 8" key="1">
    <citation type="submission" date="2017-03" db="EMBL/GenBank/DDBJ databases">
        <title>Genome sequence of Geothermobacter sp. EPR-M, Deep-Sea Iron Reducer.</title>
        <authorList>
            <person name="Tully B."/>
            <person name="Savalia P."/>
            <person name="Abuyen K."/>
            <person name="Baughan C."/>
            <person name="Romero E."/>
            <person name="Ronkowski C."/>
            <person name="Torres B."/>
            <person name="Tremblay J."/>
            <person name="Trujillo A."/>
            <person name="Tyler M."/>
            <person name="Perez-Rodriguez I."/>
            <person name="Amend J."/>
        </authorList>
    </citation>
    <scope>NUCLEOTIDE SEQUENCE [LARGE SCALE GENOMIC DNA]</scope>
    <source>
        <strain evidence="7 8">EPR-M</strain>
    </source>
</reference>
<dbReference type="GO" id="GO:0004252">
    <property type="term" value="F:serine-type endopeptidase activity"/>
    <property type="evidence" value="ECO:0007669"/>
    <property type="project" value="InterPro"/>
</dbReference>
<dbReference type="InterPro" id="IPR022764">
    <property type="entry name" value="Peptidase_S54_rhomboid_dom"/>
</dbReference>
<evidence type="ECO:0000256" key="4">
    <source>
        <dbReference type="ARBA" id="ARBA00023136"/>
    </source>
</evidence>
<dbReference type="NCBIfam" id="TIGR03902">
    <property type="entry name" value="rhom_GG_sort"/>
    <property type="match status" value="1"/>
</dbReference>
<proteinExistence type="predicted"/>
<evidence type="ECO:0000256" key="5">
    <source>
        <dbReference type="SAM" id="Phobius"/>
    </source>
</evidence>
<dbReference type="Pfam" id="PF01694">
    <property type="entry name" value="Rhomboid"/>
    <property type="match status" value="1"/>
</dbReference>
<comment type="caution">
    <text evidence="7">The sequence shown here is derived from an EMBL/GenBank/DDBJ whole genome shotgun (WGS) entry which is preliminary data.</text>
</comment>
<dbReference type="InterPro" id="IPR035952">
    <property type="entry name" value="Rhomboid-like_sf"/>
</dbReference>
<evidence type="ECO:0000256" key="1">
    <source>
        <dbReference type="ARBA" id="ARBA00004141"/>
    </source>
</evidence>
<dbReference type="InterPro" id="IPR023826">
    <property type="entry name" value="Rhom-like_SP_proteobac"/>
</dbReference>
<feature type="transmembrane region" description="Helical" evidence="5">
    <location>
        <begin position="114"/>
        <end position="131"/>
    </location>
</feature>
<dbReference type="SUPFAM" id="SSF144091">
    <property type="entry name" value="Rhomboid-like"/>
    <property type="match status" value="1"/>
</dbReference>
<gene>
    <name evidence="7" type="ORF">B5V00_11390</name>
</gene>
<dbReference type="AlphaFoldDB" id="A0A1X0Y0R2"/>